<proteinExistence type="predicted"/>
<gene>
    <name evidence="1" type="ORF">ACJDUH_14600</name>
</gene>
<evidence type="ECO:0008006" key="3">
    <source>
        <dbReference type="Google" id="ProtNLM"/>
    </source>
</evidence>
<evidence type="ECO:0000313" key="1">
    <source>
        <dbReference type="EMBL" id="MFL0269316.1"/>
    </source>
</evidence>
<dbReference type="RefSeq" id="WP_406765943.1">
    <property type="nucleotide sequence ID" value="NZ_JBJHZY010000003.1"/>
</dbReference>
<reference evidence="1 2" key="1">
    <citation type="submission" date="2024-11" db="EMBL/GenBank/DDBJ databases">
        <authorList>
            <person name="Heng Y.C."/>
            <person name="Lim A.C.H."/>
            <person name="Lee J.K.Y."/>
            <person name="Kittelmann S."/>
        </authorList>
    </citation>
    <scope>NUCLEOTIDE SEQUENCE [LARGE SCALE GENOMIC DNA]</scope>
    <source>
        <strain evidence="1 2">WILCCON 0202</strain>
    </source>
</reference>
<protein>
    <recommendedName>
        <fullName evidence="3">Antitoxin Xre/MbcA/ParS-like toxin-binding domain-containing protein</fullName>
    </recommendedName>
</protein>
<dbReference type="Proteomes" id="UP001623661">
    <property type="component" value="Unassembled WGS sequence"/>
</dbReference>
<evidence type="ECO:0000313" key="2">
    <source>
        <dbReference type="Proteomes" id="UP001623661"/>
    </source>
</evidence>
<accession>A0ABW8TV43</accession>
<sequence>MQLINNHQSVKIKDKFVLKGDNMDSKTINELVKQFNNNKKHWNVIVESMIKDGILTESKLNTIPNDVWSWAKRCISDSDEILIKWFNSNIPAFYGDKPVDIIRLVNGEYVLKELMLSLPN</sequence>
<keyword evidence="2" id="KW-1185">Reference proteome</keyword>
<dbReference type="EMBL" id="JBJHZY010000003">
    <property type="protein sequence ID" value="MFL0269316.1"/>
    <property type="molecule type" value="Genomic_DNA"/>
</dbReference>
<name>A0ABW8TV43_9CLOT</name>
<comment type="caution">
    <text evidence="1">The sequence shown here is derived from an EMBL/GenBank/DDBJ whole genome shotgun (WGS) entry which is preliminary data.</text>
</comment>
<organism evidence="1 2">
    <name type="scientific">Candidatus Clostridium radicumherbarum</name>
    <dbReference type="NCBI Taxonomy" id="3381662"/>
    <lineage>
        <taxon>Bacteria</taxon>
        <taxon>Bacillati</taxon>
        <taxon>Bacillota</taxon>
        <taxon>Clostridia</taxon>
        <taxon>Eubacteriales</taxon>
        <taxon>Clostridiaceae</taxon>
        <taxon>Clostridium</taxon>
    </lineage>
</organism>